<dbReference type="InterPro" id="IPR013216">
    <property type="entry name" value="Methyltransf_11"/>
</dbReference>
<dbReference type="GO" id="GO:0032259">
    <property type="term" value="P:methylation"/>
    <property type="evidence" value="ECO:0007669"/>
    <property type="project" value="UniProtKB-KW"/>
</dbReference>
<dbReference type="PANTHER" id="PTHR43464:SF19">
    <property type="entry name" value="UBIQUINONE BIOSYNTHESIS O-METHYLTRANSFERASE, MITOCHONDRIAL"/>
    <property type="match status" value="1"/>
</dbReference>
<evidence type="ECO:0000313" key="6">
    <source>
        <dbReference type="Proteomes" id="UP000664779"/>
    </source>
</evidence>
<protein>
    <submittedName>
        <fullName evidence="5">Class I SAM-dependent methyltransferase</fullName>
    </submittedName>
</protein>
<keyword evidence="1 5" id="KW-0489">Methyltransferase</keyword>
<evidence type="ECO:0000259" key="4">
    <source>
        <dbReference type="Pfam" id="PF08241"/>
    </source>
</evidence>
<organism evidence="5 6">
    <name type="scientific">Roseibium limicola</name>
    <dbReference type="NCBI Taxonomy" id="2816037"/>
    <lineage>
        <taxon>Bacteria</taxon>
        <taxon>Pseudomonadati</taxon>
        <taxon>Pseudomonadota</taxon>
        <taxon>Alphaproteobacteria</taxon>
        <taxon>Hyphomicrobiales</taxon>
        <taxon>Stappiaceae</taxon>
        <taxon>Roseibium</taxon>
    </lineage>
</organism>
<evidence type="ECO:0000256" key="1">
    <source>
        <dbReference type="ARBA" id="ARBA00022603"/>
    </source>
</evidence>
<sequence>MKNANTSAPRGFSSLKAGSTDTEAIAVYYDGWASTYDETLAGWEYEAPNDIARLVASHLKDDALILDVGCGTGLVSQALNAGRGERRLHGIDISSQSLKQAEKRGAYERLFCHDLQKPPLPLTSNAYDAAVCVGVLTYVEDAGPLFHDLCRCVRSGGVIAFTQRVDRWEQHDFDRVIGAVADQRLWKLLDKSAPQSYLPGNADFGEEIKIILTLCQVL</sequence>
<keyword evidence="3" id="KW-0949">S-adenosyl-L-methionine</keyword>
<dbReference type="Proteomes" id="UP000664779">
    <property type="component" value="Unassembled WGS sequence"/>
</dbReference>
<dbReference type="Pfam" id="PF08241">
    <property type="entry name" value="Methyltransf_11"/>
    <property type="match status" value="1"/>
</dbReference>
<dbReference type="Gene3D" id="3.40.50.150">
    <property type="entry name" value="Vaccinia Virus protein VP39"/>
    <property type="match status" value="1"/>
</dbReference>
<dbReference type="InterPro" id="IPR029063">
    <property type="entry name" value="SAM-dependent_MTases_sf"/>
</dbReference>
<keyword evidence="6" id="KW-1185">Reference proteome</keyword>
<reference evidence="5" key="1">
    <citation type="submission" date="2021-03" db="EMBL/GenBank/DDBJ databases">
        <title>Roseibium sp. CAU 1637 isolated from Incheon.</title>
        <authorList>
            <person name="Kim W."/>
        </authorList>
    </citation>
    <scope>NUCLEOTIDE SEQUENCE</scope>
    <source>
        <strain evidence="5">CAU 1637</strain>
    </source>
</reference>
<dbReference type="PANTHER" id="PTHR43464">
    <property type="entry name" value="METHYLTRANSFERASE"/>
    <property type="match status" value="1"/>
</dbReference>
<evidence type="ECO:0000256" key="3">
    <source>
        <dbReference type="ARBA" id="ARBA00022691"/>
    </source>
</evidence>
<feature type="domain" description="Methyltransferase type 11" evidence="4">
    <location>
        <begin position="66"/>
        <end position="161"/>
    </location>
</feature>
<dbReference type="SUPFAM" id="SSF53335">
    <property type="entry name" value="S-adenosyl-L-methionine-dependent methyltransferases"/>
    <property type="match status" value="1"/>
</dbReference>
<evidence type="ECO:0000313" key="5">
    <source>
        <dbReference type="EMBL" id="MBO0345360.1"/>
    </source>
</evidence>
<comment type="caution">
    <text evidence="5">The sequence shown here is derived from an EMBL/GenBank/DDBJ whole genome shotgun (WGS) entry which is preliminary data.</text>
</comment>
<evidence type="ECO:0000256" key="2">
    <source>
        <dbReference type="ARBA" id="ARBA00022679"/>
    </source>
</evidence>
<dbReference type="CDD" id="cd02440">
    <property type="entry name" value="AdoMet_MTases"/>
    <property type="match status" value="1"/>
</dbReference>
<name>A0A939ENE2_9HYPH</name>
<keyword evidence="2" id="KW-0808">Transferase</keyword>
<dbReference type="GO" id="GO:0008757">
    <property type="term" value="F:S-adenosylmethionine-dependent methyltransferase activity"/>
    <property type="evidence" value="ECO:0007669"/>
    <property type="project" value="InterPro"/>
</dbReference>
<dbReference type="RefSeq" id="WP_206939857.1">
    <property type="nucleotide sequence ID" value="NZ_JAFLNF010000003.1"/>
</dbReference>
<dbReference type="EMBL" id="JAFLNF010000003">
    <property type="protein sequence ID" value="MBO0345360.1"/>
    <property type="molecule type" value="Genomic_DNA"/>
</dbReference>
<gene>
    <name evidence="5" type="ORF">J0X15_09020</name>
</gene>
<dbReference type="AlphaFoldDB" id="A0A939ENE2"/>
<accession>A0A939ENE2</accession>
<proteinExistence type="predicted"/>